<proteinExistence type="predicted"/>
<name>A0ABN2SZ84_9ACTN</name>
<feature type="compositionally biased region" description="Low complexity" evidence="1">
    <location>
        <begin position="43"/>
        <end position="64"/>
    </location>
</feature>
<dbReference type="RefSeq" id="WP_344106867.1">
    <property type="nucleotide sequence ID" value="NZ_BAAAPC010000008.1"/>
</dbReference>
<evidence type="ECO:0008006" key="4">
    <source>
        <dbReference type="Google" id="ProtNLM"/>
    </source>
</evidence>
<sequence>MRLVPSSPVSCSVVALGAVVVGGAVLVGCDVIPTDGNLWEGLGAEASPSPSPSASAQQAGPAFSLPESCEGIGAAELVGDLVPRGSTADETVGEVEGASGAEEVACSWSGGEAGDPGSAPGGVEDGADAAGTPSIILTFTVDTDPSNRAQIIPVPGGQEEMNWEVDVPVDTETYRTDTTVELGGELKYISTAEGSAKHLYLSLPGDFHVSASAMFSDATKEDLERVVLAAAEKARR</sequence>
<dbReference type="PROSITE" id="PS51257">
    <property type="entry name" value="PROKAR_LIPOPROTEIN"/>
    <property type="match status" value="1"/>
</dbReference>
<feature type="compositionally biased region" description="Gly residues" evidence="1">
    <location>
        <begin position="111"/>
        <end position="124"/>
    </location>
</feature>
<evidence type="ECO:0000256" key="1">
    <source>
        <dbReference type="SAM" id="MobiDB-lite"/>
    </source>
</evidence>
<reference evidence="2 3" key="1">
    <citation type="journal article" date="2019" name="Int. J. Syst. Evol. Microbiol.">
        <title>The Global Catalogue of Microorganisms (GCM) 10K type strain sequencing project: providing services to taxonomists for standard genome sequencing and annotation.</title>
        <authorList>
            <consortium name="The Broad Institute Genomics Platform"/>
            <consortium name="The Broad Institute Genome Sequencing Center for Infectious Disease"/>
            <person name="Wu L."/>
            <person name="Ma J."/>
        </authorList>
    </citation>
    <scope>NUCLEOTIDE SEQUENCE [LARGE SCALE GENOMIC DNA]</scope>
    <source>
        <strain evidence="2 3">JCM 15313</strain>
    </source>
</reference>
<feature type="region of interest" description="Disordered" evidence="1">
    <location>
        <begin position="106"/>
        <end position="130"/>
    </location>
</feature>
<accession>A0ABN2SZ84</accession>
<evidence type="ECO:0000313" key="3">
    <source>
        <dbReference type="Proteomes" id="UP001501585"/>
    </source>
</evidence>
<protein>
    <recommendedName>
        <fullName evidence="4">DUF3558 domain-containing protein</fullName>
    </recommendedName>
</protein>
<organism evidence="2 3">
    <name type="scientific">Nocardiopsis rhodophaea</name>
    <dbReference type="NCBI Taxonomy" id="280238"/>
    <lineage>
        <taxon>Bacteria</taxon>
        <taxon>Bacillati</taxon>
        <taxon>Actinomycetota</taxon>
        <taxon>Actinomycetes</taxon>
        <taxon>Streptosporangiales</taxon>
        <taxon>Nocardiopsidaceae</taxon>
        <taxon>Nocardiopsis</taxon>
    </lineage>
</organism>
<dbReference type="EMBL" id="BAAAPC010000008">
    <property type="protein sequence ID" value="GAA1994985.1"/>
    <property type="molecule type" value="Genomic_DNA"/>
</dbReference>
<comment type="caution">
    <text evidence="2">The sequence shown here is derived from an EMBL/GenBank/DDBJ whole genome shotgun (WGS) entry which is preliminary data.</text>
</comment>
<feature type="region of interest" description="Disordered" evidence="1">
    <location>
        <begin position="42"/>
        <end position="65"/>
    </location>
</feature>
<dbReference type="Proteomes" id="UP001501585">
    <property type="component" value="Unassembled WGS sequence"/>
</dbReference>
<evidence type="ECO:0000313" key="2">
    <source>
        <dbReference type="EMBL" id="GAA1994985.1"/>
    </source>
</evidence>
<gene>
    <name evidence="2" type="ORF">GCM10009799_21470</name>
</gene>
<keyword evidence="3" id="KW-1185">Reference proteome</keyword>